<name>A0AAD8AD14_DIPPU</name>
<reference evidence="3" key="2">
    <citation type="submission" date="2023-05" db="EMBL/GenBank/DDBJ databases">
        <authorList>
            <person name="Fouks B."/>
        </authorList>
    </citation>
    <scope>NUCLEOTIDE SEQUENCE</scope>
    <source>
        <strain evidence="3">Stay&amp;Tobe</strain>
        <tissue evidence="3">Testes</tissue>
    </source>
</reference>
<keyword evidence="1" id="KW-0479">Metal-binding</keyword>
<dbReference type="Gene3D" id="3.30.160.60">
    <property type="entry name" value="Classic Zinc Finger"/>
    <property type="match status" value="1"/>
</dbReference>
<feature type="domain" description="C2H2-type" evidence="2">
    <location>
        <begin position="34"/>
        <end position="61"/>
    </location>
</feature>
<accession>A0AAD8AD14</accession>
<keyword evidence="4" id="KW-1185">Reference proteome</keyword>
<sequence>MELDHLFNFGTPESRNQDCQSYTNITQTQPVKAHMCTKCGKSYSQKPGLFNHVKWECGKEPGFIFCKTSSTETRHGCNRCGKTYKWRQGLMNHMRLECGKDPQFFCTN</sequence>
<evidence type="ECO:0000256" key="1">
    <source>
        <dbReference type="PROSITE-ProRule" id="PRU00042"/>
    </source>
</evidence>
<comment type="caution">
    <text evidence="3">The sequence shown here is derived from an EMBL/GenBank/DDBJ whole genome shotgun (WGS) entry which is preliminary data.</text>
</comment>
<dbReference type="InterPro" id="IPR036236">
    <property type="entry name" value="Znf_C2H2_sf"/>
</dbReference>
<dbReference type="PROSITE" id="PS50157">
    <property type="entry name" value="ZINC_FINGER_C2H2_2"/>
    <property type="match status" value="2"/>
</dbReference>
<dbReference type="AlphaFoldDB" id="A0AAD8AD14"/>
<feature type="domain" description="C2H2-type" evidence="2">
    <location>
        <begin position="75"/>
        <end position="102"/>
    </location>
</feature>
<feature type="non-terminal residue" evidence="3">
    <location>
        <position position="1"/>
    </location>
</feature>
<keyword evidence="1" id="KW-0862">Zinc</keyword>
<dbReference type="EMBL" id="JASPKZ010001960">
    <property type="protein sequence ID" value="KAJ9596781.1"/>
    <property type="molecule type" value="Genomic_DNA"/>
</dbReference>
<evidence type="ECO:0000313" key="4">
    <source>
        <dbReference type="Proteomes" id="UP001233999"/>
    </source>
</evidence>
<dbReference type="SUPFAM" id="SSF57667">
    <property type="entry name" value="beta-beta-alpha zinc fingers"/>
    <property type="match status" value="1"/>
</dbReference>
<evidence type="ECO:0000313" key="3">
    <source>
        <dbReference type="EMBL" id="KAJ9596781.1"/>
    </source>
</evidence>
<evidence type="ECO:0000259" key="2">
    <source>
        <dbReference type="PROSITE" id="PS50157"/>
    </source>
</evidence>
<dbReference type="GO" id="GO:0008270">
    <property type="term" value="F:zinc ion binding"/>
    <property type="evidence" value="ECO:0007669"/>
    <property type="project" value="UniProtKB-KW"/>
</dbReference>
<organism evidence="3 4">
    <name type="scientific">Diploptera punctata</name>
    <name type="common">Pacific beetle cockroach</name>
    <dbReference type="NCBI Taxonomy" id="6984"/>
    <lineage>
        <taxon>Eukaryota</taxon>
        <taxon>Metazoa</taxon>
        <taxon>Ecdysozoa</taxon>
        <taxon>Arthropoda</taxon>
        <taxon>Hexapoda</taxon>
        <taxon>Insecta</taxon>
        <taxon>Pterygota</taxon>
        <taxon>Neoptera</taxon>
        <taxon>Polyneoptera</taxon>
        <taxon>Dictyoptera</taxon>
        <taxon>Blattodea</taxon>
        <taxon>Blaberoidea</taxon>
        <taxon>Blaberidae</taxon>
        <taxon>Diplopterinae</taxon>
        <taxon>Diploptera</taxon>
    </lineage>
</organism>
<dbReference type="Proteomes" id="UP001233999">
    <property type="component" value="Unassembled WGS sequence"/>
</dbReference>
<protein>
    <recommendedName>
        <fullName evidence="2">C2H2-type domain-containing protein</fullName>
    </recommendedName>
</protein>
<dbReference type="InterPro" id="IPR013087">
    <property type="entry name" value="Znf_C2H2_type"/>
</dbReference>
<reference evidence="3" key="1">
    <citation type="journal article" date="2023" name="IScience">
        <title>Live-bearing cockroach genome reveals convergent evolutionary mechanisms linked to viviparity in insects and beyond.</title>
        <authorList>
            <person name="Fouks B."/>
            <person name="Harrison M.C."/>
            <person name="Mikhailova A.A."/>
            <person name="Marchal E."/>
            <person name="English S."/>
            <person name="Carruthers M."/>
            <person name="Jennings E.C."/>
            <person name="Chiamaka E.L."/>
            <person name="Frigard R.A."/>
            <person name="Pippel M."/>
            <person name="Attardo G.M."/>
            <person name="Benoit J.B."/>
            <person name="Bornberg-Bauer E."/>
            <person name="Tobe S.S."/>
        </authorList>
    </citation>
    <scope>NUCLEOTIDE SEQUENCE</scope>
    <source>
        <strain evidence="3">Stay&amp;Tobe</strain>
    </source>
</reference>
<proteinExistence type="predicted"/>
<gene>
    <name evidence="3" type="ORF">L9F63_012162</name>
</gene>
<keyword evidence="1" id="KW-0863">Zinc-finger</keyword>